<keyword evidence="3 4" id="KW-0472">Membrane</keyword>
<proteinExistence type="predicted"/>
<evidence type="ECO:0000313" key="6">
    <source>
        <dbReference type="Proteomes" id="UP000237347"/>
    </source>
</evidence>
<dbReference type="AlphaFoldDB" id="A0AAW0LME5"/>
<feature type="transmembrane region" description="Helical" evidence="4">
    <location>
        <begin position="57"/>
        <end position="75"/>
    </location>
</feature>
<evidence type="ECO:0000256" key="2">
    <source>
        <dbReference type="ARBA" id="ARBA00022989"/>
    </source>
</evidence>
<dbReference type="GO" id="GO:0016020">
    <property type="term" value="C:membrane"/>
    <property type="evidence" value="ECO:0007669"/>
    <property type="project" value="InterPro"/>
</dbReference>
<keyword evidence="1 4" id="KW-0812">Transmembrane</keyword>
<evidence type="ECO:0000256" key="3">
    <source>
        <dbReference type="ARBA" id="ARBA00023136"/>
    </source>
</evidence>
<keyword evidence="6" id="KW-1185">Reference proteome</keyword>
<dbReference type="GO" id="GO:0022857">
    <property type="term" value="F:transmembrane transporter activity"/>
    <property type="evidence" value="ECO:0007669"/>
    <property type="project" value="InterPro"/>
</dbReference>
<gene>
    <name evidence="5" type="ORF">CFP56_039415</name>
</gene>
<evidence type="ECO:0000256" key="4">
    <source>
        <dbReference type="SAM" id="Phobius"/>
    </source>
</evidence>
<protein>
    <submittedName>
        <fullName evidence="5">Wat1-related protein</fullName>
    </submittedName>
</protein>
<dbReference type="EMBL" id="PKMF04000077">
    <property type="protein sequence ID" value="KAK7852256.1"/>
    <property type="molecule type" value="Genomic_DNA"/>
</dbReference>
<keyword evidence="2 4" id="KW-1133">Transmembrane helix</keyword>
<evidence type="ECO:0000256" key="1">
    <source>
        <dbReference type="ARBA" id="ARBA00022692"/>
    </source>
</evidence>
<organism evidence="5 6">
    <name type="scientific">Quercus suber</name>
    <name type="common">Cork oak</name>
    <dbReference type="NCBI Taxonomy" id="58331"/>
    <lineage>
        <taxon>Eukaryota</taxon>
        <taxon>Viridiplantae</taxon>
        <taxon>Streptophyta</taxon>
        <taxon>Embryophyta</taxon>
        <taxon>Tracheophyta</taxon>
        <taxon>Spermatophyta</taxon>
        <taxon>Magnoliopsida</taxon>
        <taxon>eudicotyledons</taxon>
        <taxon>Gunneridae</taxon>
        <taxon>Pentapetalae</taxon>
        <taxon>rosids</taxon>
        <taxon>fabids</taxon>
        <taxon>Fagales</taxon>
        <taxon>Fagaceae</taxon>
        <taxon>Quercus</taxon>
    </lineage>
</organism>
<dbReference type="PANTHER" id="PTHR31218">
    <property type="entry name" value="WAT1-RELATED PROTEIN"/>
    <property type="match status" value="1"/>
</dbReference>
<reference evidence="5 6" key="1">
    <citation type="journal article" date="2018" name="Sci. Data">
        <title>The draft genome sequence of cork oak.</title>
        <authorList>
            <person name="Ramos A.M."/>
            <person name="Usie A."/>
            <person name="Barbosa P."/>
            <person name="Barros P.M."/>
            <person name="Capote T."/>
            <person name="Chaves I."/>
            <person name="Simoes F."/>
            <person name="Abreu I."/>
            <person name="Carrasquinho I."/>
            <person name="Faro C."/>
            <person name="Guimaraes J.B."/>
            <person name="Mendonca D."/>
            <person name="Nobrega F."/>
            <person name="Rodrigues L."/>
            <person name="Saibo N.J.M."/>
            <person name="Varela M.C."/>
            <person name="Egas C."/>
            <person name="Matos J."/>
            <person name="Miguel C.M."/>
            <person name="Oliveira M.M."/>
            <person name="Ricardo C.P."/>
            <person name="Goncalves S."/>
        </authorList>
    </citation>
    <scope>NUCLEOTIDE SEQUENCE [LARGE SCALE GENOMIC DNA]</scope>
    <source>
        <strain evidence="6">cv. HL8</strain>
    </source>
</reference>
<comment type="caution">
    <text evidence="5">The sequence shown here is derived from an EMBL/GenBank/DDBJ whole genome shotgun (WGS) entry which is preliminary data.</text>
</comment>
<name>A0AAW0LME5_QUESU</name>
<dbReference type="InterPro" id="IPR030184">
    <property type="entry name" value="WAT1-related"/>
</dbReference>
<feature type="transmembrane region" description="Helical" evidence="4">
    <location>
        <begin position="33"/>
        <end position="51"/>
    </location>
</feature>
<sequence length="84" mass="9530">MVVVQFAFAGVNVFYKLAVNDGMNLRVIVAYRFLFASAFIAPLAFVLERYWFSGLTLPPSMLYSIFILFLLDLFLPKAINVVKS</sequence>
<evidence type="ECO:0000313" key="5">
    <source>
        <dbReference type="EMBL" id="KAK7852256.1"/>
    </source>
</evidence>
<dbReference type="Proteomes" id="UP000237347">
    <property type="component" value="Unassembled WGS sequence"/>
</dbReference>
<accession>A0AAW0LME5</accession>